<dbReference type="GO" id="GO:0017111">
    <property type="term" value="F:ribonucleoside triphosphate phosphatase activity"/>
    <property type="evidence" value="ECO:0007669"/>
    <property type="project" value="InterPro"/>
</dbReference>
<dbReference type="InterPro" id="IPR004948">
    <property type="entry name" value="Nuc-triphosphatase_THEP1"/>
</dbReference>
<dbReference type="PANTHER" id="PTHR43146:SF2">
    <property type="entry name" value="NUCLEOSIDE-TRIPHOSPHATASE THEP1"/>
    <property type="match status" value="1"/>
</dbReference>
<evidence type="ECO:0008006" key="3">
    <source>
        <dbReference type="Google" id="ProtNLM"/>
    </source>
</evidence>
<dbReference type="STRING" id="69332.A0A388JTU1"/>
<dbReference type="OMA" id="YQVGNYR"/>
<keyword evidence="2" id="KW-1185">Reference proteome</keyword>
<dbReference type="PANTHER" id="PTHR43146">
    <property type="entry name" value="CANCER-RELATED NUCLEOSIDE-TRIPHOSPHATASE"/>
    <property type="match status" value="1"/>
</dbReference>
<name>A0A388JTU1_CHABU</name>
<dbReference type="Gene3D" id="3.40.50.300">
    <property type="entry name" value="P-loop containing nucleotide triphosphate hydrolases"/>
    <property type="match status" value="1"/>
</dbReference>
<evidence type="ECO:0000313" key="2">
    <source>
        <dbReference type="Proteomes" id="UP000265515"/>
    </source>
</evidence>
<dbReference type="AlphaFoldDB" id="A0A388JTU1"/>
<dbReference type="EMBL" id="BFEA01000018">
    <property type="protein sequence ID" value="GBG61226.1"/>
    <property type="molecule type" value="Genomic_DNA"/>
</dbReference>
<gene>
    <name evidence="1" type="ORF">CBR_g19759</name>
</gene>
<dbReference type="InterPro" id="IPR027417">
    <property type="entry name" value="P-loop_NTPase"/>
</dbReference>
<accession>A0A388JTU1</accession>
<comment type="caution">
    <text evidence="1">The sequence shown here is derived from an EMBL/GenBank/DDBJ whole genome shotgun (WGS) entry which is preliminary data.</text>
</comment>
<proteinExistence type="predicted"/>
<dbReference type="SUPFAM" id="SSF52540">
    <property type="entry name" value="P-loop containing nucleoside triphosphate hydrolases"/>
    <property type="match status" value="1"/>
</dbReference>
<sequence length="142" mass="15097">MNNSGSGLTGAPTVNVFVTGQPGVGKTSLVLNVAKKLPQHAIAGFYTVEAKAEGTGERLGLDVVTLNGETAPLCRLRRGCGPKVGKYYVALDDFERVVLPTLTPRENVKLHVIDEVGRMGLCSQKFTEAVLNLLSSPSAVRF</sequence>
<dbReference type="Gramene" id="GBG61226">
    <property type="protein sequence ID" value="GBG61226"/>
    <property type="gene ID" value="CBR_g19759"/>
</dbReference>
<reference evidence="1 2" key="1">
    <citation type="journal article" date="2018" name="Cell">
        <title>The Chara Genome: Secondary Complexity and Implications for Plant Terrestrialization.</title>
        <authorList>
            <person name="Nishiyama T."/>
            <person name="Sakayama H."/>
            <person name="Vries J.D."/>
            <person name="Buschmann H."/>
            <person name="Saint-Marcoux D."/>
            <person name="Ullrich K.K."/>
            <person name="Haas F.B."/>
            <person name="Vanderstraeten L."/>
            <person name="Becker D."/>
            <person name="Lang D."/>
            <person name="Vosolsobe S."/>
            <person name="Rombauts S."/>
            <person name="Wilhelmsson P.K.I."/>
            <person name="Janitza P."/>
            <person name="Kern R."/>
            <person name="Heyl A."/>
            <person name="Rumpler F."/>
            <person name="Villalobos L.I.A.C."/>
            <person name="Clay J.M."/>
            <person name="Skokan R."/>
            <person name="Toyoda A."/>
            <person name="Suzuki Y."/>
            <person name="Kagoshima H."/>
            <person name="Schijlen E."/>
            <person name="Tajeshwar N."/>
            <person name="Catarino B."/>
            <person name="Hetherington A.J."/>
            <person name="Saltykova A."/>
            <person name="Bonnot C."/>
            <person name="Breuninger H."/>
            <person name="Symeonidi A."/>
            <person name="Radhakrishnan G.V."/>
            <person name="Van Nieuwerburgh F."/>
            <person name="Deforce D."/>
            <person name="Chang C."/>
            <person name="Karol K.G."/>
            <person name="Hedrich R."/>
            <person name="Ulvskov P."/>
            <person name="Glockner G."/>
            <person name="Delwiche C.F."/>
            <person name="Petrasek J."/>
            <person name="Van de Peer Y."/>
            <person name="Friml J."/>
            <person name="Beilby M."/>
            <person name="Dolan L."/>
            <person name="Kohara Y."/>
            <person name="Sugano S."/>
            <person name="Fujiyama A."/>
            <person name="Delaux P.-M."/>
            <person name="Quint M."/>
            <person name="TheiBen G."/>
            <person name="Hagemann M."/>
            <person name="Harholt J."/>
            <person name="Dunand C."/>
            <person name="Zachgo S."/>
            <person name="Langdale J."/>
            <person name="Maumus F."/>
            <person name="Straeten D.V.D."/>
            <person name="Gould S.B."/>
            <person name="Rensing S.A."/>
        </authorList>
    </citation>
    <scope>NUCLEOTIDE SEQUENCE [LARGE SCALE GENOMIC DNA]</scope>
    <source>
        <strain evidence="1 2">S276</strain>
    </source>
</reference>
<dbReference type="Pfam" id="PF03266">
    <property type="entry name" value="NTPase_1"/>
    <property type="match status" value="1"/>
</dbReference>
<evidence type="ECO:0000313" key="1">
    <source>
        <dbReference type="EMBL" id="GBG61226.1"/>
    </source>
</evidence>
<dbReference type="Proteomes" id="UP000265515">
    <property type="component" value="Unassembled WGS sequence"/>
</dbReference>
<protein>
    <recommendedName>
        <fullName evidence="3">AAA+ ATPase domain-containing protein</fullName>
    </recommendedName>
</protein>
<organism evidence="1 2">
    <name type="scientific">Chara braunii</name>
    <name type="common">Braun's stonewort</name>
    <dbReference type="NCBI Taxonomy" id="69332"/>
    <lineage>
        <taxon>Eukaryota</taxon>
        <taxon>Viridiplantae</taxon>
        <taxon>Streptophyta</taxon>
        <taxon>Charophyceae</taxon>
        <taxon>Charales</taxon>
        <taxon>Characeae</taxon>
        <taxon>Chara</taxon>
    </lineage>
</organism>
<dbReference type="OrthoDB" id="2016492at2759"/>